<keyword evidence="2" id="KW-1185">Reference proteome</keyword>
<accession>A0A0M3HRZ1</accession>
<feature type="region of interest" description="Disordered" evidence="1">
    <location>
        <begin position="269"/>
        <end position="305"/>
    </location>
</feature>
<dbReference type="PANTHER" id="PTHR37431">
    <property type="entry name" value="PROTEIN CBG06927"/>
    <property type="match status" value="1"/>
</dbReference>
<feature type="region of interest" description="Disordered" evidence="1">
    <location>
        <begin position="228"/>
        <end position="249"/>
    </location>
</feature>
<dbReference type="AlphaFoldDB" id="A0A0M3HRZ1"/>
<proteinExistence type="predicted"/>
<reference evidence="3" key="1">
    <citation type="submission" date="2017-02" db="UniProtKB">
        <authorList>
            <consortium name="WormBaseParasite"/>
        </authorList>
    </citation>
    <scope>IDENTIFICATION</scope>
</reference>
<dbReference type="PANTHER" id="PTHR37431:SF3">
    <property type="entry name" value="DUF19 DOMAIN-CONTAINING PROTEIN"/>
    <property type="match status" value="1"/>
</dbReference>
<name>A0A0M3HRZ1_ASCLU</name>
<dbReference type="WBParaSite" id="ALUE_0000516001-mRNA-1">
    <property type="protein sequence ID" value="ALUE_0000516001-mRNA-1"/>
    <property type="gene ID" value="ALUE_0000516001"/>
</dbReference>
<feature type="compositionally biased region" description="Basic and acidic residues" evidence="1">
    <location>
        <begin position="287"/>
        <end position="296"/>
    </location>
</feature>
<organism evidence="2 3">
    <name type="scientific">Ascaris lumbricoides</name>
    <name type="common">Giant roundworm</name>
    <dbReference type="NCBI Taxonomy" id="6252"/>
    <lineage>
        <taxon>Eukaryota</taxon>
        <taxon>Metazoa</taxon>
        <taxon>Ecdysozoa</taxon>
        <taxon>Nematoda</taxon>
        <taxon>Chromadorea</taxon>
        <taxon>Rhabditida</taxon>
        <taxon>Spirurina</taxon>
        <taxon>Ascaridomorpha</taxon>
        <taxon>Ascaridoidea</taxon>
        <taxon>Ascarididae</taxon>
        <taxon>Ascaris</taxon>
    </lineage>
</organism>
<evidence type="ECO:0000313" key="2">
    <source>
        <dbReference type="Proteomes" id="UP000036681"/>
    </source>
</evidence>
<evidence type="ECO:0000313" key="3">
    <source>
        <dbReference type="WBParaSite" id="ALUE_0000516001-mRNA-1"/>
    </source>
</evidence>
<sequence length="358" mass="41021">MIAPNKIATLLSLSHNHYRWIHGRQPMFVFLEVLLMKVVFASYHCTQRNNERIQQCVQPVAQYAKILNQQESANISRATQSEFGRAVSLPRLGGDVFKELCRLIRDFDKCVFEYRKSCPKHITINLIDASYGFLCNEGYDTFMSSAECLMELDQQPSVKYCHDETLADIERANHEFGITMPLKLDRMCEALNFFSGCVRLPIRHNCGVSAWSVIFRVLRDTTNTLMPGCQFTGQSSRRRTSTSHPTTTSTINKASSIHMQPGHVYFQEDESVGERSGRIKSNPNPQGREKSNRRSEQWNPATQTPDVEHVYYGDRKTVERQNGRNAPQQYRINNSSNCSIYISFIVVLLCLTIDVKML</sequence>
<dbReference type="Proteomes" id="UP000036681">
    <property type="component" value="Unplaced"/>
</dbReference>
<protein>
    <submittedName>
        <fullName evidence="3">DUF19 domain-containing protein</fullName>
    </submittedName>
</protein>
<evidence type="ECO:0000256" key="1">
    <source>
        <dbReference type="SAM" id="MobiDB-lite"/>
    </source>
</evidence>